<dbReference type="EMBL" id="JBIACK010000011">
    <property type="protein sequence ID" value="MFE8702742.1"/>
    <property type="molecule type" value="Genomic_DNA"/>
</dbReference>
<dbReference type="Pfam" id="PF00378">
    <property type="entry name" value="ECH_1"/>
    <property type="match status" value="1"/>
</dbReference>
<gene>
    <name evidence="3" type="ORF">ACFYKX_19245</name>
</gene>
<reference evidence="3 4" key="1">
    <citation type="submission" date="2024-08" db="EMBL/GenBank/DDBJ databases">
        <title>Two novel Cytobacillus novel species.</title>
        <authorList>
            <person name="Liu G."/>
        </authorList>
    </citation>
    <scope>NUCLEOTIDE SEQUENCE [LARGE SCALE GENOMIC DNA]</scope>
    <source>
        <strain evidence="3 4">FJAT-54145</strain>
    </source>
</reference>
<comment type="caution">
    <text evidence="3">The sequence shown here is derived from an EMBL/GenBank/DDBJ whole genome shotgun (WGS) entry which is preliminary data.</text>
</comment>
<dbReference type="InterPro" id="IPR029045">
    <property type="entry name" value="ClpP/crotonase-like_dom_sf"/>
</dbReference>
<evidence type="ECO:0000313" key="3">
    <source>
        <dbReference type="EMBL" id="MFE8702742.1"/>
    </source>
</evidence>
<evidence type="ECO:0000256" key="2">
    <source>
        <dbReference type="ARBA" id="ARBA00023239"/>
    </source>
</evidence>
<dbReference type="CDD" id="cd06558">
    <property type="entry name" value="crotonase-like"/>
    <property type="match status" value="1"/>
</dbReference>
<evidence type="ECO:0000313" key="4">
    <source>
        <dbReference type="Proteomes" id="UP001601059"/>
    </source>
</evidence>
<dbReference type="Gene3D" id="3.90.226.10">
    <property type="entry name" value="2-enoyl-CoA Hydratase, Chain A, domain 1"/>
    <property type="match status" value="1"/>
</dbReference>
<dbReference type="Proteomes" id="UP001601059">
    <property type="component" value="Unassembled WGS sequence"/>
</dbReference>
<dbReference type="PANTHER" id="PTHR11941:SF54">
    <property type="entry name" value="ENOYL-COA HYDRATASE, MITOCHONDRIAL"/>
    <property type="match status" value="1"/>
</dbReference>
<dbReference type="PANTHER" id="PTHR11941">
    <property type="entry name" value="ENOYL-COA HYDRATASE-RELATED"/>
    <property type="match status" value="1"/>
</dbReference>
<organism evidence="3 4">
    <name type="scientific">Cytobacillus spartinae</name>
    <dbReference type="NCBI Taxonomy" id="3299023"/>
    <lineage>
        <taxon>Bacteria</taxon>
        <taxon>Bacillati</taxon>
        <taxon>Bacillota</taxon>
        <taxon>Bacilli</taxon>
        <taxon>Bacillales</taxon>
        <taxon>Bacillaceae</taxon>
        <taxon>Cytobacillus</taxon>
    </lineage>
</organism>
<sequence length="257" mass="28364">MGDLYIEKNGPIASLILNRPEKKNSLTLSMFKKLTLLLYELEVDPTIKVLIVRGVDDTAFAAGADISEFLENRISTEKAKEYNDIALQAVDKLYRFPKPTIAVIRKLAIGGGLEIALACDFRFASDDSLLGITAAKLGIVYNLTSTKRLLDVVGPSKTKELLYTGKLMNAKEAHQIGLIDYAYDGEEVYEKAIQLANQISEKSSVSTNGIKSVIQSILDGAQSEDENISKLVLDSYSSDDYKEGIQAFLEKRKPNFL</sequence>
<dbReference type="SUPFAM" id="SSF52096">
    <property type="entry name" value="ClpP/crotonase"/>
    <property type="match status" value="1"/>
</dbReference>
<keyword evidence="4" id="KW-1185">Reference proteome</keyword>
<dbReference type="InterPro" id="IPR014748">
    <property type="entry name" value="Enoyl-CoA_hydra_C"/>
</dbReference>
<protein>
    <submittedName>
        <fullName evidence="3">Enoyl-CoA hydratase/isomerase family protein</fullName>
    </submittedName>
</protein>
<dbReference type="RefSeq" id="WP_389362702.1">
    <property type="nucleotide sequence ID" value="NZ_JBIACK010000011.1"/>
</dbReference>
<accession>A0ABW6KGM5</accession>
<comment type="similarity">
    <text evidence="1">Belongs to the enoyl-CoA hydratase/isomerase family.</text>
</comment>
<name>A0ABW6KGM5_9BACI</name>
<proteinExistence type="inferred from homology"/>
<keyword evidence="2" id="KW-0456">Lyase</keyword>
<dbReference type="InterPro" id="IPR001753">
    <property type="entry name" value="Enoyl-CoA_hydra/iso"/>
</dbReference>
<dbReference type="Gene3D" id="1.10.12.10">
    <property type="entry name" value="Lyase 2-enoyl-coa Hydratase, Chain A, domain 2"/>
    <property type="match status" value="1"/>
</dbReference>
<evidence type="ECO:0000256" key="1">
    <source>
        <dbReference type="ARBA" id="ARBA00005254"/>
    </source>
</evidence>